<dbReference type="Pfam" id="PF20414">
    <property type="entry name" value="DUF6698"/>
    <property type="match status" value="1"/>
</dbReference>
<proteinExistence type="predicted"/>
<evidence type="ECO:0000313" key="3">
    <source>
        <dbReference type="Proteomes" id="UP000256964"/>
    </source>
</evidence>
<accession>A0A371D8C6</accession>
<reference evidence="2 3" key="1">
    <citation type="journal article" date="2018" name="Biotechnol. Biofuels">
        <title>Integrative visual omics of the white-rot fungus Polyporus brumalis exposes the biotechnological potential of its oxidative enzymes for delignifying raw plant biomass.</title>
        <authorList>
            <person name="Miyauchi S."/>
            <person name="Rancon A."/>
            <person name="Drula E."/>
            <person name="Hage H."/>
            <person name="Chaduli D."/>
            <person name="Favel A."/>
            <person name="Grisel S."/>
            <person name="Henrissat B."/>
            <person name="Herpoel-Gimbert I."/>
            <person name="Ruiz-Duenas F.J."/>
            <person name="Chevret D."/>
            <person name="Hainaut M."/>
            <person name="Lin J."/>
            <person name="Wang M."/>
            <person name="Pangilinan J."/>
            <person name="Lipzen A."/>
            <person name="Lesage-Meessen L."/>
            <person name="Navarro D."/>
            <person name="Riley R."/>
            <person name="Grigoriev I.V."/>
            <person name="Zhou S."/>
            <person name="Raouche S."/>
            <person name="Rosso M.N."/>
        </authorList>
    </citation>
    <scope>NUCLEOTIDE SEQUENCE [LARGE SCALE GENOMIC DNA]</scope>
    <source>
        <strain evidence="2 3">BRFM 1820</strain>
    </source>
</reference>
<name>A0A371D8C6_9APHY</name>
<keyword evidence="3" id="KW-1185">Reference proteome</keyword>
<sequence length="468" mass="52143">MAPPPITARTVVAGRVLVHRRPQRSSTAQAARSSSSGSALTSRDKENVPPPAQQPPAPPQTLMPPPSTQPRPTSTNRTEGEDDDDDSLAQSDDSRPEDIEMLHALDANASEATRAATGTQEFFEAACVAARFLGHYPDLVRVLTEGLTYVVEDVPLEERPLSANDKYDASVETDIVWDAVEIFLPKLIRCAPYILRHDDLIARIAHYLESITKYVRGNDLTRIKSNIMKIANIPDPDSVFEDKSNRGWNSKNFAELLVPLTDLDAFKADPEGYEYRGTKYILSDDWPVCFYDLKKVQPGKAKPGFLMSLFLERIYRWLITGKGSVFNAQYNAARRYRGRPSVAHNGKVKFVTLPSILYAAIIGRHCLTSSTNWSDVDGAYWSGEEFVKSVYEAVFYDPDWADELEAWWTKRIYGPGGEGENDALVHKRKDTAFKRFLQECDGGNPRKRVKPNAAPATGDEQPDASTSG</sequence>
<dbReference type="STRING" id="139420.A0A371D8C6"/>
<feature type="compositionally biased region" description="Pro residues" evidence="1">
    <location>
        <begin position="48"/>
        <end position="69"/>
    </location>
</feature>
<feature type="region of interest" description="Disordered" evidence="1">
    <location>
        <begin position="1"/>
        <end position="94"/>
    </location>
</feature>
<dbReference type="InterPro" id="IPR046521">
    <property type="entry name" value="DUF6698"/>
</dbReference>
<dbReference type="AlphaFoldDB" id="A0A371D8C6"/>
<organism evidence="2 3">
    <name type="scientific">Lentinus brumalis</name>
    <dbReference type="NCBI Taxonomy" id="2498619"/>
    <lineage>
        <taxon>Eukaryota</taxon>
        <taxon>Fungi</taxon>
        <taxon>Dikarya</taxon>
        <taxon>Basidiomycota</taxon>
        <taxon>Agaricomycotina</taxon>
        <taxon>Agaricomycetes</taxon>
        <taxon>Polyporales</taxon>
        <taxon>Polyporaceae</taxon>
        <taxon>Lentinus</taxon>
    </lineage>
</organism>
<evidence type="ECO:0000256" key="1">
    <source>
        <dbReference type="SAM" id="MobiDB-lite"/>
    </source>
</evidence>
<gene>
    <name evidence="2" type="ORF">OH76DRAFT_1472265</name>
</gene>
<evidence type="ECO:0000313" key="2">
    <source>
        <dbReference type="EMBL" id="RDX48795.1"/>
    </source>
</evidence>
<protein>
    <submittedName>
        <fullName evidence="2">Uncharacterized protein</fullName>
    </submittedName>
</protein>
<dbReference type="Proteomes" id="UP000256964">
    <property type="component" value="Unassembled WGS sequence"/>
</dbReference>
<feature type="region of interest" description="Disordered" evidence="1">
    <location>
        <begin position="440"/>
        <end position="468"/>
    </location>
</feature>
<feature type="compositionally biased region" description="Low complexity" evidence="1">
    <location>
        <begin position="24"/>
        <end position="41"/>
    </location>
</feature>
<dbReference type="EMBL" id="KZ857409">
    <property type="protein sequence ID" value="RDX48795.1"/>
    <property type="molecule type" value="Genomic_DNA"/>
</dbReference>
<dbReference type="OrthoDB" id="2749745at2759"/>